<reference evidence="1" key="2">
    <citation type="submission" date="2019-01" db="UniProtKB">
        <authorList>
            <consortium name="EnsemblPlants"/>
        </authorList>
    </citation>
    <scope>IDENTIFICATION</scope>
    <source>
        <strain evidence="1">cv. Heinz 1706</strain>
    </source>
</reference>
<reference evidence="1" key="1">
    <citation type="journal article" date="2012" name="Nature">
        <title>The tomato genome sequence provides insights into fleshy fruit evolution.</title>
        <authorList>
            <consortium name="Tomato Genome Consortium"/>
        </authorList>
    </citation>
    <scope>NUCLEOTIDE SEQUENCE [LARGE SCALE GENOMIC DNA]</scope>
    <source>
        <strain evidence="1">cv. Heinz 1706</strain>
    </source>
</reference>
<dbReference type="InParanoid" id="A0A3Q7GT48"/>
<keyword evidence="2" id="KW-1185">Reference proteome</keyword>
<protein>
    <submittedName>
        <fullName evidence="1">Uncharacterized protein</fullName>
    </submittedName>
</protein>
<evidence type="ECO:0000313" key="1">
    <source>
        <dbReference type="EnsemblPlants" id="Solyc06g009890.2.1"/>
    </source>
</evidence>
<proteinExistence type="predicted"/>
<dbReference type="PaxDb" id="4081-Solyc06g009890.1.1"/>
<dbReference type="Gramene" id="Solyc06g009890.2.1">
    <property type="protein sequence ID" value="Solyc06g009890.2.1"/>
    <property type="gene ID" value="Solyc06g009890.2"/>
</dbReference>
<dbReference type="AlphaFoldDB" id="A0A3Q7GT48"/>
<sequence>MQQKIGLQRLGIQWKGPTTIKTGYARDLCVLCLL</sequence>
<organism evidence="1">
    <name type="scientific">Solanum lycopersicum</name>
    <name type="common">Tomato</name>
    <name type="synonym">Lycopersicon esculentum</name>
    <dbReference type="NCBI Taxonomy" id="4081"/>
    <lineage>
        <taxon>Eukaryota</taxon>
        <taxon>Viridiplantae</taxon>
        <taxon>Streptophyta</taxon>
        <taxon>Embryophyta</taxon>
        <taxon>Tracheophyta</taxon>
        <taxon>Spermatophyta</taxon>
        <taxon>Magnoliopsida</taxon>
        <taxon>eudicotyledons</taxon>
        <taxon>Gunneridae</taxon>
        <taxon>Pentapetalae</taxon>
        <taxon>asterids</taxon>
        <taxon>lamiids</taxon>
        <taxon>Solanales</taxon>
        <taxon>Solanaceae</taxon>
        <taxon>Solanoideae</taxon>
        <taxon>Solaneae</taxon>
        <taxon>Solanum</taxon>
        <taxon>Solanum subgen. Lycopersicon</taxon>
    </lineage>
</organism>
<dbReference type="EnsemblPlants" id="Solyc06g009890.2.1">
    <property type="protein sequence ID" value="Solyc06g009890.2.1"/>
    <property type="gene ID" value="Solyc06g009890.2"/>
</dbReference>
<dbReference type="Proteomes" id="UP000004994">
    <property type="component" value="Chromosome 6"/>
</dbReference>
<name>A0A3Q7GT48_SOLLC</name>
<accession>A0A3Q7GT48</accession>
<evidence type="ECO:0000313" key="2">
    <source>
        <dbReference type="Proteomes" id="UP000004994"/>
    </source>
</evidence>